<keyword evidence="5" id="KW-1185">Reference proteome</keyword>
<comment type="similarity">
    <text evidence="1">Belongs to the Luc7 family.</text>
</comment>
<organism evidence="4 5">
    <name type="scientific">Bemisia tabaci</name>
    <name type="common">Sweetpotato whitefly</name>
    <name type="synonym">Aleurodes tabaci</name>
    <dbReference type="NCBI Taxonomy" id="7038"/>
    <lineage>
        <taxon>Eukaryota</taxon>
        <taxon>Metazoa</taxon>
        <taxon>Ecdysozoa</taxon>
        <taxon>Arthropoda</taxon>
        <taxon>Hexapoda</taxon>
        <taxon>Insecta</taxon>
        <taxon>Pterygota</taxon>
        <taxon>Neoptera</taxon>
        <taxon>Paraneoptera</taxon>
        <taxon>Hemiptera</taxon>
        <taxon>Sternorrhyncha</taxon>
        <taxon>Aleyrodoidea</taxon>
        <taxon>Aleyrodidae</taxon>
        <taxon>Aleyrodinae</taxon>
        <taxon>Bemisia</taxon>
    </lineage>
</organism>
<accession>A0A9P0A693</accession>
<dbReference type="GO" id="GO:0006376">
    <property type="term" value="P:mRNA splice site recognition"/>
    <property type="evidence" value="ECO:0007669"/>
    <property type="project" value="InterPro"/>
</dbReference>
<dbReference type="Proteomes" id="UP001152759">
    <property type="component" value="Chromosome 2"/>
</dbReference>
<evidence type="ECO:0000256" key="2">
    <source>
        <dbReference type="SAM" id="Coils"/>
    </source>
</evidence>
<keyword evidence="2" id="KW-0175">Coiled coil</keyword>
<feature type="region of interest" description="Disordered" evidence="3">
    <location>
        <begin position="244"/>
        <end position="383"/>
    </location>
</feature>
<evidence type="ECO:0000313" key="4">
    <source>
        <dbReference type="EMBL" id="CAH0385089.1"/>
    </source>
</evidence>
<reference evidence="4" key="1">
    <citation type="submission" date="2021-12" db="EMBL/GenBank/DDBJ databases">
        <authorList>
            <person name="King R."/>
        </authorList>
    </citation>
    <scope>NUCLEOTIDE SEQUENCE</scope>
</reference>
<feature type="compositionally biased region" description="Basic residues" evidence="3">
    <location>
        <begin position="329"/>
        <end position="340"/>
    </location>
</feature>
<evidence type="ECO:0000256" key="1">
    <source>
        <dbReference type="ARBA" id="ARBA00005655"/>
    </source>
</evidence>
<feature type="compositionally biased region" description="Basic and acidic residues" evidence="3">
    <location>
        <begin position="301"/>
        <end position="328"/>
    </location>
</feature>
<dbReference type="AlphaFoldDB" id="A0A9P0A693"/>
<dbReference type="Pfam" id="PF03194">
    <property type="entry name" value="LUC7"/>
    <property type="match status" value="1"/>
</dbReference>
<protein>
    <recommendedName>
        <fullName evidence="6">Luc7-like protein 3</fullName>
    </recommendedName>
</protein>
<evidence type="ECO:0000256" key="3">
    <source>
        <dbReference type="SAM" id="MobiDB-lite"/>
    </source>
</evidence>
<dbReference type="GO" id="GO:0003729">
    <property type="term" value="F:mRNA binding"/>
    <property type="evidence" value="ECO:0007669"/>
    <property type="project" value="InterPro"/>
</dbReference>
<evidence type="ECO:0008006" key="6">
    <source>
        <dbReference type="Google" id="ProtNLM"/>
    </source>
</evidence>
<sequence length="383" mass="44920">MASLAAAQLLDELMGRNRNLGPNQKSKELHWEDPEFCKYFLVKFCPHDLFVNTRADLGPCPKVHDDLAKEQFDKSTSYLKTQYEDDFLRFAQGMLNEVERKIAKGKQRLALMEAKESPSSLSPAQTQKNMEQINLLSEKINNLVNEAEQMGIEGNVEQAQGLMKLKDQLEEEREALRKQNDNSHWSQTAELAAAQEKQMEVCEVCGAFLIVGDAQSRIDDHLMGKQHVGYARLKGAVDELNVKREKAREEKEKRRNEEREKHRSSRDRWTEEKRKINEKEERRSHHRDPTARKNSSPNGRSIRDREREKDREKDVKSRHRDRDHDGRHSSRSSHGRHRSRSPLDRGRDKDRHRDRGSRGMNGHNDRHSSSRSDRDRHRDRDRR</sequence>
<dbReference type="KEGG" id="btab:109044126"/>
<dbReference type="GO" id="GO:0005685">
    <property type="term" value="C:U1 snRNP"/>
    <property type="evidence" value="ECO:0007669"/>
    <property type="project" value="InterPro"/>
</dbReference>
<evidence type="ECO:0000313" key="5">
    <source>
        <dbReference type="Proteomes" id="UP001152759"/>
    </source>
</evidence>
<dbReference type="PANTHER" id="PTHR12375">
    <property type="entry name" value="RNA-BINDING PROTEIN LUC7-RELATED"/>
    <property type="match status" value="1"/>
</dbReference>
<feature type="compositionally biased region" description="Basic and acidic residues" evidence="3">
    <location>
        <begin position="244"/>
        <end position="291"/>
    </location>
</feature>
<feature type="coiled-coil region" evidence="2">
    <location>
        <begin position="88"/>
        <end position="186"/>
    </location>
</feature>
<proteinExistence type="inferred from homology"/>
<name>A0A9P0A693_BEMTA</name>
<dbReference type="EMBL" id="OU963863">
    <property type="protein sequence ID" value="CAH0385089.1"/>
    <property type="molecule type" value="Genomic_DNA"/>
</dbReference>
<dbReference type="InterPro" id="IPR004882">
    <property type="entry name" value="Luc7-rel"/>
</dbReference>
<feature type="compositionally biased region" description="Basic and acidic residues" evidence="3">
    <location>
        <begin position="341"/>
        <end position="383"/>
    </location>
</feature>
<gene>
    <name evidence="4" type="ORF">BEMITA_LOCUS4347</name>
</gene>